<dbReference type="EMBL" id="JAZBJZ010000001">
    <property type="protein sequence ID" value="MEE3715196.1"/>
    <property type="molecule type" value="Genomic_DNA"/>
</dbReference>
<organism evidence="1 2">
    <name type="scientific">Tumidithrix elongata BACA0141</name>
    <dbReference type="NCBI Taxonomy" id="2716417"/>
    <lineage>
        <taxon>Bacteria</taxon>
        <taxon>Bacillati</taxon>
        <taxon>Cyanobacteriota</taxon>
        <taxon>Cyanophyceae</taxon>
        <taxon>Pseudanabaenales</taxon>
        <taxon>Pseudanabaenaceae</taxon>
        <taxon>Tumidithrix</taxon>
        <taxon>Tumidithrix elongata</taxon>
    </lineage>
</organism>
<name>A0AAW9PSQ5_9CYAN</name>
<evidence type="ECO:0000313" key="1">
    <source>
        <dbReference type="EMBL" id="MEE3715196.1"/>
    </source>
</evidence>
<dbReference type="RefSeq" id="WP_330481619.1">
    <property type="nucleotide sequence ID" value="NZ_JAZBJZ010000001.1"/>
</dbReference>
<dbReference type="Proteomes" id="UP001333818">
    <property type="component" value="Unassembled WGS sequence"/>
</dbReference>
<reference evidence="1" key="1">
    <citation type="submission" date="2024-01" db="EMBL/GenBank/DDBJ databases">
        <title>Bank of Algae and Cyanobacteria of the Azores (BACA) strain genomes.</title>
        <authorList>
            <person name="Luz R."/>
            <person name="Cordeiro R."/>
            <person name="Fonseca A."/>
            <person name="Goncalves V."/>
        </authorList>
    </citation>
    <scope>NUCLEOTIDE SEQUENCE</scope>
    <source>
        <strain evidence="1">BACA0141</strain>
    </source>
</reference>
<dbReference type="AlphaFoldDB" id="A0AAW9PSQ5"/>
<dbReference type="InterPro" id="IPR010297">
    <property type="entry name" value="DUF900_hydrolase"/>
</dbReference>
<gene>
    <name evidence="1" type="ORF">V2H45_00390</name>
</gene>
<keyword evidence="1" id="KW-0378">Hydrolase</keyword>
<dbReference type="GO" id="GO:0016787">
    <property type="term" value="F:hydrolase activity"/>
    <property type="evidence" value="ECO:0007669"/>
    <property type="project" value="UniProtKB-KW"/>
</dbReference>
<proteinExistence type="predicted"/>
<protein>
    <submittedName>
        <fullName evidence="1">Alpha/beta hydrolase</fullName>
    </submittedName>
</protein>
<keyword evidence="2" id="KW-1185">Reference proteome</keyword>
<accession>A0AAW9PSQ5</accession>
<evidence type="ECO:0000313" key="2">
    <source>
        <dbReference type="Proteomes" id="UP001333818"/>
    </source>
</evidence>
<sequence>MLFITNRVLQEGPTSSTVDGNLVLPRSVNFNLRNNQAEQSVYFCRRNNKDDYTEIGGTAFLSELKNSNAQEILIYVHGFANLPEPAIFPRAEELQRLFDQKAPGYMVVVPVIWPCDSDDSQLKDYFDDQMAADQSGMAFARMFQKFLDWRDINSTIDNPCIKRINILAHSMGNRVLRATFSSIVQYFLPQGMPLMFRNIFMAAPDIVNEALEPGQEGQFIPTAARNVVVYYASDDLAMRASKVANLGNRIASRRLGHTGPEHMDKVSKNVYALDCDDFNTVYDPPTGHGYFASDRNGNPGILFDHMWRCIDIGRVPMSPSNARSAILRREWLE</sequence>
<dbReference type="Pfam" id="PF05990">
    <property type="entry name" value="DUF900"/>
    <property type="match status" value="1"/>
</dbReference>
<comment type="caution">
    <text evidence="1">The sequence shown here is derived from an EMBL/GenBank/DDBJ whole genome shotgun (WGS) entry which is preliminary data.</text>
</comment>